<gene>
    <name evidence="1" type="ORF">L3Q82_013954</name>
</gene>
<keyword evidence="2" id="KW-1185">Reference proteome</keyword>
<dbReference type="EMBL" id="CM041547">
    <property type="protein sequence ID" value="KAI3359546.1"/>
    <property type="molecule type" value="Genomic_DNA"/>
</dbReference>
<evidence type="ECO:0000313" key="2">
    <source>
        <dbReference type="Proteomes" id="UP000831701"/>
    </source>
</evidence>
<feature type="non-terminal residue" evidence="1">
    <location>
        <position position="1"/>
    </location>
</feature>
<comment type="caution">
    <text evidence="1">The sequence shown here is derived from an EMBL/GenBank/DDBJ whole genome shotgun (WGS) entry which is preliminary data.</text>
</comment>
<protein>
    <submittedName>
        <fullName evidence="1">Uncharacterized protein</fullName>
    </submittedName>
</protein>
<reference evidence="1" key="1">
    <citation type="submission" date="2022-04" db="EMBL/GenBank/DDBJ databases">
        <title>Jade perch genome.</title>
        <authorList>
            <person name="Chao B."/>
        </authorList>
    </citation>
    <scope>NUCLEOTIDE SEQUENCE</scope>
    <source>
        <strain evidence="1">CB-2022</strain>
    </source>
</reference>
<evidence type="ECO:0000313" key="1">
    <source>
        <dbReference type="EMBL" id="KAI3359546.1"/>
    </source>
</evidence>
<name>A0ACB8VVC6_9TELE</name>
<organism evidence="1 2">
    <name type="scientific">Scortum barcoo</name>
    <name type="common">barcoo grunter</name>
    <dbReference type="NCBI Taxonomy" id="214431"/>
    <lineage>
        <taxon>Eukaryota</taxon>
        <taxon>Metazoa</taxon>
        <taxon>Chordata</taxon>
        <taxon>Craniata</taxon>
        <taxon>Vertebrata</taxon>
        <taxon>Euteleostomi</taxon>
        <taxon>Actinopterygii</taxon>
        <taxon>Neopterygii</taxon>
        <taxon>Teleostei</taxon>
        <taxon>Neoteleostei</taxon>
        <taxon>Acanthomorphata</taxon>
        <taxon>Eupercaria</taxon>
        <taxon>Centrarchiformes</taxon>
        <taxon>Terapontoidei</taxon>
        <taxon>Terapontidae</taxon>
        <taxon>Scortum</taxon>
    </lineage>
</organism>
<accession>A0ACB8VVC6</accession>
<feature type="non-terminal residue" evidence="1">
    <location>
        <position position="565"/>
    </location>
</feature>
<dbReference type="Proteomes" id="UP000831701">
    <property type="component" value="Chromosome 17"/>
</dbReference>
<proteinExistence type="predicted"/>
<sequence length="565" mass="62041">LNVSEPGSMDKKVVLITGCSSGIGLSLAVRLASDHDKAFKVYATMRNLAKKERLLECVKGLHRDTLDILQMDVTDRQSIQDARCRVAEKRVDILVCNAGVGLVGPLEVQSLDSMRQILDVNLLGTIQTIQAFLPDMKTQGQGRILVTGSTGGLHGLPFNEVYCASKFAIEGACESLAILLQQFNIHVSLVECGPVNTDFLVNLRKAELGDTSLQQVDTRTLSFYEKYLEHCASIFQNAAQDTEDIVKVFLDAIRSPNPAFRYFTSGVVPPLTKLKITEPDGLQYISAMSKIIFSAEEHSVIGRSAVTSHALLSSDLLERLLGQNAAGRARLQAGWRAGGRVAEDPEQNTPTPPPDTMSTKTTPLLLRALLETSEAHSSRAVRGNASRANVRHLGSCGVLAVRRASLPLCPAAPTCTPSRSFINLAAPISTRRMEYTECRTLGYTPEQMYKVVASVDQYQHFVPWCKKSRVVKGRDGDVRAELEIGFPPIVERYTSEVTVVPNHKVRAVCTDGSLFSHLETVWRFSPGAKNLPGSCKVDFYVSFEFKSLLHSQLAAVFFEEVVKQM</sequence>